<evidence type="ECO:0000313" key="3">
    <source>
        <dbReference type="Proteomes" id="UP001209540"/>
    </source>
</evidence>
<protein>
    <submittedName>
        <fullName evidence="2">Uncharacterized protein</fullName>
    </submittedName>
</protein>
<dbReference type="Proteomes" id="UP001209540">
    <property type="component" value="Unassembled WGS sequence"/>
</dbReference>
<feature type="compositionally biased region" description="Low complexity" evidence="1">
    <location>
        <begin position="102"/>
        <end position="113"/>
    </location>
</feature>
<name>A0AAD5JV52_9FUNG</name>
<feature type="compositionally biased region" description="Polar residues" evidence="1">
    <location>
        <begin position="21"/>
        <end position="68"/>
    </location>
</feature>
<dbReference type="EMBL" id="JAIXMP010000022">
    <property type="protein sequence ID" value="KAI9255594.1"/>
    <property type="molecule type" value="Genomic_DNA"/>
</dbReference>
<feature type="compositionally biased region" description="Low complexity" evidence="1">
    <location>
        <begin position="203"/>
        <end position="222"/>
    </location>
</feature>
<evidence type="ECO:0000313" key="2">
    <source>
        <dbReference type="EMBL" id="KAI9255594.1"/>
    </source>
</evidence>
<keyword evidence="3" id="KW-1185">Reference proteome</keyword>
<feature type="region of interest" description="Disordered" evidence="1">
    <location>
        <begin position="254"/>
        <end position="280"/>
    </location>
</feature>
<organism evidence="2 3">
    <name type="scientific">Phascolomyces articulosus</name>
    <dbReference type="NCBI Taxonomy" id="60185"/>
    <lineage>
        <taxon>Eukaryota</taxon>
        <taxon>Fungi</taxon>
        <taxon>Fungi incertae sedis</taxon>
        <taxon>Mucoromycota</taxon>
        <taxon>Mucoromycotina</taxon>
        <taxon>Mucoromycetes</taxon>
        <taxon>Mucorales</taxon>
        <taxon>Lichtheimiaceae</taxon>
        <taxon>Phascolomyces</taxon>
    </lineage>
</organism>
<feature type="region of interest" description="Disordered" evidence="1">
    <location>
        <begin position="203"/>
        <end position="227"/>
    </location>
</feature>
<feature type="compositionally biased region" description="Low complexity" evidence="1">
    <location>
        <begin position="130"/>
        <end position="155"/>
    </location>
</feature>
<dbReference type="PANTHER" id="PTHR38701:SF1">
    <property type="entry name" value="UP-REGULATED DURING SEPTATION PROTEIN 1 DOMAIN-CONTAINING PROTEIN"/>
    <property type="match status" value="1"/>
</dbReference>
<feature type="compositionally biased region" description="Acidic residues" evidence="1">
    <location>
        <begin position="267"/>
        <end position="280"/>
    </location>
</feature>
<feature type="region of interest" description="Disordered" evidence="1">
    <location>
        <begin position="1"/>
        <end position="155"/>
    </location>
</feature>
<comment type="caution">
    <text evidence="2">The sequence shown here is derived from an EMBL/GenBank/DDBJ whole genome shotgun (WGS) entry which is preliminary data.</text>
</comment>
<reference evidence="2" key="1">
    <citation type="journal article" date="2022" name="IScience">
        <title>Evolution of zygomycete secretomes and the origins of terrestrial fungal ecologies.</title>
        <authorList>
            <person name="Chang Y."/>
            <person name="Wang Y."/>
            <person name="Mondo S."/>
            <person name="Ahrendt S."/>
            <person name="Andreopoulos W."/>
            <person name="Barry K."/>
            <person name="Beard J."/>
            <person name="Benny G.L."/>
            <person name="Blankenship S."/>
            <person name="Bonito G."/>
            <person name="Cuomo C."/>
            <person name="Desiro A."/>
            <person name="Gervers K.A."/>
            <person name="Hundley H."/>
            <person name="Kuo A."/>
            <person name="LaButti K."/>
            <person name="Lang B.F."/>
            <person name="Lipzen A."/>
            <person name="O'Donnell K."/>
            <person name="Pangilinan J."/>
            <person name="Reynolds N."/>
            <person name="Sandor L."/>
            <person name="Smith M.E."/>
            <person name="Tsang A."/>
            <person name="Grigoriev I.V."/>
            <person name="Stajich J.E."/>
            <person name="Spatafora J.W."/>
        </authorList>
    </citation>
    <scope>NUCLEOTIDE SEQUENCE</scope>
    <source>
        <strain evidence="2">RSA 2281</strain>
    </source>
</reference>
<dbReference type="PANTHER" id="PTHR38701">
    <property type="entry name" value="CHROMOSOME 8, WHOLE GENOME SHOTGUN SEQUENCE"/>
    <property type="match status" value="1"/>
</dbReference>
<dbReference type="AlphaFoldDB" id="A0AAD5JV52"/>
<feature type="compositionally biased region" description="Polar residues" evidence="1">
    <location>
        <begin position="438"/>
        <end position="449"/>
    </location>
</feature>
<feature type="compositionally biased region" description="Basic and acidic residues" evidence="1">
    <location>
        <begin position="402"/>
        <end position="413"/>
    </location>
</feature>
<proteinExistence type="predicted"/>
<accession>A0AAD5JV52</accession>
<sequence length="449" mass="50041">MVKEANSNAHPKAVNIIRPTHSLSVKRSTQQTHLPSTTASTTIPNNKPRVTNSAKINVEESNYSTRKPQLNIYHPPPKRSQSQRPIAASNAHRQQSVRKVRPTVTTGTTATPRSKPSFEVYKPPIKQPFSRSRTTPVISTTSSTPISISNHFHRQQSSYQQIQRRSVSQAVSTLTNSPSSSPLARSITHNSFATSTSPSSLYINHDSGSNDSSNSISSNNISSEDDTYECPEMQFSKRESHSSSDADILVTNTALESKKEKSMSSHEDDEGGEDEEEDSIINEARVNRKIADLEISNRSLLAVNEMLEMTVRRQASQVAHLKQQIAQDGITVIKSLVPSIEDNESPSDEEWEKDPMFHRIHQMTENMIKSGEASLQYECKRLGGRVLTNFQQPEENILTEEHEIGKEEMKEDLMDGNGVEDVQNDEQDVEREKENGLSAESNGPPQHDA</sequence>
<gene>
    <name evidence="2" type="ORF">BDA99DRAFT_517156</name>
</gene>
<feature type="region of interest" description="Disordered" evidence="1">
    <location>
        <begin position="402"/>
        <end position="449"/>
    </location>
</feature>
<reference evidence="2" key="2">
    <citation type="submission" date="2023-02" db="EMBL/GenBank/DDBJ databases">
        <authorList>
            <consortium name="DOE Joint Genome Institute"/>
            <person name="Mondo S.J."/>
            <person name="Chang Y."/>
            <person name="Wang Y."/>
            <person name="Ahrendt S."/>
            <person name="Andreopoulos W."/>
            <person name="Barry K."/>
            <person name="Beard J."/>
            <person name="Benny G.L."/>
            <person name="Blankenship S."/>
            <person name="Bonito G."/>
            <person name="Cuomo C."/>
            <person name="Desiro A."/>
            <person name="Gervers K.A."/>
            <person name="Hundley H."/>
            <person name="Kuo A."/>
            <person name="LaButti K."/>
            <person name="Lang B.F."/>
            <person name="Lipzen A."/>
            <person name="O'Donnell K."/>
            <person name="Pangilinan J."/>
            <person name="Reynolds N."/>
            <person name="Sandor L."/>
            <person name="Smith M.W."/>
            <person name="Tsang A."/>
            <person name="Grigoriev I.V."/>
            <person name="Stajich J.E."/>
            <person name="Spatafora J.W."/>
        </authorList>
    </citation>
    <scope>NUCLEOTIDE SEQUENCE</scope>
    <source>
        <strain evidence="2">RSA 2281</strain>
    </source>
</reference>
<feature type="compositionally biased region" description="Basic and acidic residues" evidence="1">
    <location>
        <begin position="256"/>
        <end position="266"/>
    </location>
</feature>
<evidence type="ECO:0000256" key="1">
    <source>
        <dbReference type="SAM" id="MobiDB-lite"/>
    </source>
</evidence>